<dbReference type="PANTHER" id="PTHR35514">
    <property type="entry name" value="THYLAKOID LUMENAL 15.0 KDA PROTEIN 2, CHLOROPLASTIC"/>
    <property type="match status" value="1"/>
</dbReference>
<evidence type="ECO:0000313" key="1">
    <source>
        <dbReference type="EMBL" id="BAJ95424.1"/>
    </source>
</evidence>
<protein>
    <submittedName>
        <fullName evidence="1">Predicted protein</fullName>
    </submittedName>
</protein>
<name>F2DK03_HORVV</name>
<accession>F2DK03</accession>
<dbReference type="PANTHER" id="PTHR35514:SF1">
    <property type="entry name" value="THYLAKOID LUMENAL 15.0 KDA PROTEIN 2, CHLOROPLASTIC"/>
    <property type="match status" value="1"/>
</dbReference>
<dbReference type="EMBL" id="AK364221">
    <property type="protein sequence ID" value="BAJ95424.1"/>
    <property type="molecule type" value="mRNA"/>
</dbReference>
<sequence length="151" mass="16916">MVWSHADHREGIHWCPAHQCHLCGKRRYVSQPSKVDAGWHHPGHLHDMYLIVMTSSWKASVSGALALTLPFSCFVGLANAKAGVHKPGLLPKEFTTVIDVAGFLSSGQENRMRQEIEDLEKDIGYKLRVLTQNYPDTPGCHADALWTTIWT</sequence>
<reference evidence="1" key="1">
    <citation type="journal article" date="2011" name="Plant Physiol.">
        <title>Comprehensive sequence analysis of 24,783 barley full-length cDNAs derived from 12 clone libraries.</title>
        <authorList>
            <person name="Matsumoto T."/>
            <person name="Tanaka T."/>
            <person name="Sakai H."/>
            <person name="Amano N."/>
            <person name="Kanamori H."/>
            <person name="Kurita K."/>
            <person name="Kikuta A."/>
            <person name="Kamiya K."/>
            <person name="Yamamoto M."/>
            <person name="Ikawa H."/>
            <person name="Fujii N."/>
            <person name="Hori K."/>
            <person name="Itoh T."/>
            <person name="Sato K."/>
        </authorList>
    </citation>
    <scope>NUCLEOTIDE SEQUENCE</scope>
    <source>
        <tissue evidence="1">Shoot and root</tissue>
    </source>
</reference>
<proteinExistence type="evidence at transcript level"/>
<organism evidence="1">
    <name type="scientific">Hordeum vulgare subsp. vulgare</name>
    <name type="common">Domesticated barley</name>
    <dbReference type="NCBI Taxonomy" id="112509"/>
    <lineage>
        <taxon>Eukaryota</taxon>
        <taxon>Viridiplantae</taxon>
        <taxon>Streptophyta</taxon>
        <taxon>Embryophyta</taxon>
        <taxon>Tracheophyta</taxon>
        <taxon>Spermatophyta</taxon>
        <taxon>Magnoliopsida</taxon>
        <taxon>Liliopsida</taxon>
        <taxon>Poales</taxon>
        <taxon>Poaceae</taxon>
        <taxon>BOP clade</taxon>
        <taxon>Pooideae</taxon>
        <taxon>Triticodae</taxon>
        <taxon>Triticeae</taxon>
        <taxon>Hordeinae</taxon>
        <taxon>Hordeum</taxon>
    </lineage>
</organism>
<dbReference type="AlphaFoldDB" id="F2DK03"/>